<gene>
    <name evidence="1" type="ORF">CR105_26400</name>
</gene>
<proteinExistence type="predicted"/>
<dbReference type="AlphaFoldDB" id="A0A2G8T7R8"/>
<comment type="caution">
    <text evidence="1">The sequence shown here is derived from an EMBL/GenBank/DDBJ whole genome shotgun (WGS) entry which is preliminary data.</text>
</comment>
<dbReference type="Proteomes" id="UP000230390">
    <property type="component" value="Unassembled WGS sequence"/>
</dbReference>
<protein>
    <submittedName>
        <fullName evidence="1">Uncharacterized protein</fullName>
    </submittedName>
</protein>
<organism evidence="1 2">
    <name type="scientific">Massilia eurypsychrophila</name>
    <dbReference type="NCBI Taxonomy" id="1485217"/>
    <lineage>
        <taxon>Bacteria</taxon>
        <taxon>Pseudomonadati</taxon>
        <taxon>Pseudomonadota</taxon>
        <taxon>Betaproteobacteria</taxon>
        <taxon>Burkholderiales</taxon>
        <taxon>Oxalobacteraceae</taxon>
        <taxon>Telluria group</taxon>
        <taxon>Massilia</taxon>
    </lineage>
</organism>
<dbReference type="RefSeq" id="WP_099793845.1">
    <property type="nucleotide sequence ID" value="NZ_PDOC01000041.1"/>
</dbReference>
<name>A0A2G8T7R8_9BURK</name>
<keyword evidence="2" id="KW-1185">Reference proteome</keyword>
<accession>A0A2G8T7R8</accession>
<dbReference type="EMBL" id="PDOC01000041">
    <property type="protein sequence ID" value="PIL42029.1"/>
    <property type="molecule type" value="Genomic_DNA"/>
</dbReference>
<sequence>MLYLAITPEVSSVRAYDEPDGYARRIPYLAIVTVTHLTDTTAYLHGAVGKVDREMWAATLNLLRERGVKTVMLERHGRMKTIVL</sequence>
<evidence type="ECO:0000313" key="2">
    <source>
        <dbReference type="Proteomes" id="UP000230390"/>
    </source>
</evidence>
<evidence type="ECO:0000313" key="1">
    <source>
        <dbReference type="EMBL" id="PIL42029.1"/>
    </source>
</evidence>
<reference evidence="1 2" key="1">
    <citation type="submission" date="2017-10" db="EMBL/GenBank/DDBJ databases">
        <title>Massilia psychrophilum sp. nov., a novel purple-pigmented bacterium isolated from Tianshan glacier, Xinjiang Municipality, China.</title>
        <authorList>
            <person name="Wang H."/>
        </authorList>
    </citation>
    <scope>NUCLEOTIDE SEQUENCE [LARGE SCALE GENOMIC DNA]</scope>
    <source>
        <strain evidence="1 2">JCM 30074</strain>
    </source>
</reference>
<dbReference type="OrthoDB" id="8758746at2"/>